<evidence type="ECO:0000313" key="5">
    <source>
        <dbReference type="Proteomes" id="UP000824264"/>
    </source>
</evidence>
<dbReference type="InterPro" id="IPR025509">
    <property type="entry name" value="DUF4396"/>
</dbReference>
<feature type="transmembrane region" description="Helical" evidence="2">
    <location>
        <begin position="153"/>
        <end position="175"/>
    </location>
</feature>
<reference evidence="4" key="2">
    <citation type="submission" date="2021-04" db="EMBL/GenBank/DDBJ databases">
        <authorList>
            <person name="Gilroy R."/>
        </authorList>
    </citation>
    <scope>NUCLEOTIDE SEQUENCE</scope>
    <source>
        <strain evidence="4">ChiSxjej5B17-1746</strain>
    </source>
</reference>
<gene>
    <name evidence="4" type="ORF">H9874_07100</name>
</gene>
<dbReference type="Proteomes" id="UP000824264">
    <property type="component" value="Unassembled WGS sequence"/>
</dbReference>
<feature type="domain" description="DUF4396" evidence="3">
    <location>
        <begin position="72"/>
        <end position="213"/>
    </location>
</feature>
<comment type="caution">
    <text evidence="4">The sequence shown here is derived from an EMBL/GenBank/DDBJ whole genome shotgun (WGS) entry which is preliminary data.</text>
</comment>
<keyword evidence="2" id="KW-1133">Transmembrane helix</keyword>
<protein>
    <submittedName>
        <fullName evidence="4">DUF4396 domain-containing protein</fullName>
    </submittedName>
</protein>
<evidence type="ECO:0000256" key="1">
    <source>
        <dbReference type="SAM" id="MobiDB-lite"/>
    </source>
</evidence>
<feature type="region of interest" description="Disordered" evidence="1">
    <location>
        <begin position="1"/>
        <end position="20"/>
    </location>
</feature>
<feature type="transmembrane region" description="Helical" evidence="2">
    <location>
        <begin position="187"/>
        <end position="208"/>
    </location>
</feature>
<dbReference type="EMBL" id="DXGI01000269">
    <property type="protein sequence ID" value="HIW78895.1"/>
    <property type="molecule type" value="Genomic_DNA"/>
</dbReference>
<proteinExistence type="predicted"/>
<evidence type="ECO:0000313" key="4">
    <source>
        <dbReference type="EMBL" id="HIW78895.1"/>
    </source>
</evidence>
<reference evidence="4" key="1">
    <citation type="journal article" date="2021" name="PeerJ">
        <title>Extensive microbial diversity within the chicken gut microbiome revealed by metagenomics and culture.</title>
        <authorList>
            <person name="Gilroy R."/>
            <person name="Ravi A."/>
            <person name="Getino M."/>
            <person name="Pursley I."/>
            <person name="Horton D.L."/>
            <person name="Alikhan N.F."/>
            <person name="Baker D."/>
            <person name="Gharbi K."/>
            <person name="Hall N."/>
            <person name="Watson M."/>
            <person name="Adriaenssens E.M."/>
            <person name="Foster-Nyarko E."/>
            <person name="Jarju S."/>
            <person name="Secka A."/>
            <person name="Antonio M."/>
            <person name="Oren A."/>
            <person name="Chaudhuri R.R."/>
            <person name="La Ragione R."/>
            <person name="Hildebrand F."/>
            <person name="Pallen M.J."/>
        </authorList>
    </citation>
    <scope>NUCLEOTIDE SEQUENCE</scope>
    <source>
        <strain evidence="4">ChiSxjej5B17-1746</strain>
    </source>
</reference>
<accession>A0A9D1R0W4</accession>
<dbReference type="AlphaFoldDB" id="A0A9D1R0W4"/>
<keyword evidence="2" id="KW-0472">Membrane</keyword>
<sequence>MGGHAMPAKPAMPGRTATVPSAPTLVGQPHDMHGMRGMASMSETHAGHEAAMHGMAGMPGGAMEGMGRAPATWRNVTTGTLHCGAGCTLADLVGPWVFRLMPFALFGHFMYGEWLIDYVLALIAGVFFQYAAQAEMTSERGPSLWWRSLRVDFLSLTAWQIGMYGWMAIAMFWLIGPMSPSHPVFWLMMQIGMLCGFLTAFPMNWWLIREGIKSAM</sequence>
<evidence type="ECO:0000259" key="3">
    <source>
        <dbReference type="Pfam" id="PF14342"/>
    </source>
</evidence>
<dbReference type="Pfam" id="PF14342">
    <property type="entry name" value="DUF4396"/>
    <property type="match status" value="1"/>
</dbReference>
<feature type="transmembrane region" description="Helical" evidence="2">
    <location>
        <begin position="114"/>
        <end position="132"/>
    </location>
</feature>
<keyword evidence="2" id="KW-0812">Transmembrane</keyword>
<name>A0A9D1R0W4_9BACT</name>
<evidence type="ECO:0000256" key="2">
    <source>
        <dbReference type="SAM" id="Phobius"/>
    </source>
</evidence>
<organism evidence="4 5">
    <name type="scientific">Candidatus Bilophila faecipullorum</name>
    <dbReference type="NCBI Taxonomy" id="2838482"/>
    <lineage>
        <taxon>Bacteria</taxon>
        <taxon>Pseudomonadati</taxon>
        <taxon>Thermodesulfobacteriota</taxon>
        <taxon>Desulfovibrionia</taxon>
        <taxon>Desulfovibrionales</taxon>
        <taxon>Desulfovibrionaceae</taxon>
        <taxon>Bilophila</taxon>
    </lineage>
</organism>